<keyword evidence="3" id="KW-1185">Reference proteome</keyword>
<dbReference type="Proteomes" id="UP000006968">
    <property type="component" value="Chromosome VIII"/>
</dbReference>
<dbReference type="AlphaFoldDB" id="J8Q4E4"/>
<feature type="region of interest" description="Disordered" evidence="1">
    <location>
        <begin position="148"/>
        <end position="168"/>
    </location>
</feature>
<evidence type="ECO:0000256" key="1">
    <source>
        <dbReference type="SAM" id="MobiDB-lite"/>
    </source>
</evidence>
<organism evidence="2 3">
    <name type="scientific">Saccharomyces arboricola (strain H-6 / AS 2.3317 / CBS 10644)</name>
    <name type="common">Yeast</name>
    <dbReference type="NCBI Taxonomy" id="1160507"/>
    <lineage>
        <taxon>Eukaryota</taxon>
        <taxon>Fungi</taxon>
        <taxon>Dikarya</taxon>
        <taxon>Ascomycota</taxon>
        <taxon>Saccharomycotina</taxon>
        <taxon>Saccharomycetes</taxon>
        <taxon>Saccharomycetales</taxon>
        <taxon>Saccharomycetaceae</taxon>
        <taxon>Saccharomyces</taxon>
    </lineage>
</organism>
<dbReference type="EMBL" id="ALIE01000095">
    <property type="protein sequence ID" value="EJS43511.1"/>
    <property type="molecule type" value="Genomic_DNA"/>
</dbReference>
<feature type="compositionally biased region" description="Low complexity" evidence="1">
    <location>
        <begin position="266"/>
        <end position="295"/>
    </location>
</feature>
<protein>
    <submittedName>
        <fullName evidence="2">Snf6p</fullName>
    </submittedName>
</protein>
<accession>J8Q4E4</accession>
<proteinExistence type="predicted"/>
<sequence>MGVVKKKRSHHGKSSRQQYYTGAQISGVGNMGAVSNNIPSLTSFAESNNYQYGYGGSTAGINGRTLTYAQQQLNKQRQDFERVRLRPEQLSNIMHDESDTISFRSNLLKNFISSNNAFNMLSLTTVPCDSIGKSGLFSEQTVKYFKQKHHDMKTGPAETEEEQQPPRPLKYTDLILAAEDGTRNTKDLIDAVFEQGGGQLRHQPDAVFVRRDDVTLMTKLRGDLREAPADYWTHIYGGVLTQYHEAKQRARQKEVTASEGQDEASLQQRQEPQLQLHHQQPQTEAAAVPQSPHAAATEKEPQVPAVEDDPLENMFGDYSNEPFSTNFDDEFGDLDAVFF</sequence>
<evidence type="ECO:0000313" key="3">
    <source>
        <dbReference type="Proteomes" id="UP000006968"/>
    </source>
</evidence>
<evidence type="ECO:0000313" key="2">
    <source>
        <dbReference type="EMBL" id="EJS43511.1"/>
    </source>
</evidence>
<dbReference type="InterPro" id="IPR059172">
    <property type="entry name" value="SNF6"/>
</dbReference>
<dbReference type="HOGENOM" id="CLU_051557_0_0_1"/>
<dbReference type="OrthoDB" id="4034416at2759"/>
<comment type="caution">
    <text evidence="2">The sequence shown here is derived from an EMBL/GenBank/DDBJ whole genome shotgun (WGS) entry which is preliminary data.</text>
</comment>
<name>J8Q4E4_SACAR</name>
<reference evidence="2 3" key="1">
    <citation type="journal article" date="2013" name="BMC Genomics">
        <title>High quality de novo sequencing and assembly of the Saccharomyces arboricolus genome.</title>
        <authorList>
            <person name="Liti G."/>
            <person name="Nguyen Ba A.N."/>
            <person name="Blythe M."/>
            <person name="Mueller C.A."/>
            <person name="Bergstroem A."/>
            <person name="Cubillos F.A."/>
            <person name="Dafhnis-Calas F."/>
            <person name="Khoshraftar S."/>
            <person name="Malla S."/>
            <person name="Mehta N."/>
            <person name="Siow C.C."/>
            <person name="Warringer J."/>
            <person name="Moses A.M."/>
            <person name="Louis E.J."/>
            <person name="Nieduszynski C.A."/>
        </authorList>
    </citation>
    <scope>NUCLEOTIDE SEQUENCE [LARGE SCALE GENOMIC DNA]</scope>
    <source>
        <strain evidence="3">H-6 / AS 2.3317 / CBS 10644</strain>
    </source>
</reference>
<feature type="region of interest" description="Disordered" evidence="1">
    <location>
        <begin position="250"/>
        <end position="326"/>
    </location>
</feature>
<dbReference type="CDD" id="cd22571">
    <property type="entry name" value="SNF6"/>
    <property type="match status" value="1"/>
</dbReference>
<gene>
    <name evidence="2" type="ORF">SU7_1387</name>
</gene>